<dbReference type="Pfam" id="PF08281">
    <property type="entry name" value="Sigma70_r4_2"/>
    <property type="match status" value="1"/>
</dbReference>
<keyword evidence="2" id="KW-0805">Transcription regulation</keyword>
<dbReference type="SUPFAM" id="SSF88946">
    <property type="entry name" value="Sigma2 domain of RNA polymerase sigma factors"/>
    <property type="match status" value="1"/>
</dbReference>
<evidence type="ECO:0000259" key="6">
    <source>
        <dbReference type="Pfam" id="PF08281"/>
    </source>
</evidence>
<feature type="domain" description="RNA polymerase sigma factor 70 region 4 type 2" evidence="6">
    <location>
        <begin position="135"/>
        <end position="179"/>
    </location>
</feature>
<evidence type="ECO:0000256" key="2">
    <source>
        <dbReference type="ARBA" id="ARBA00023015"/>
    </source>
</evidence>
<keyword evidence="3" id="KW-0731">Sigma factor</keyword>
<evidence type="ECO:0000313" key="7">
    <source>
        <dbReference type="EMBL" id="WKN37769.1"/>
    </source>
</evidence>
<dbReference type="AlphaFoldDB" id="A0AA49GTW5"/>
<dbReference type="PANTHER" id="PTHR43133">
    <property type="entry name" value="RNA POLYMERASE ECF-TYPE SIGMA FACTO"/>
    <property type="match status" value="1"/>
</dbReference>
<evidence type="ECO:0000256" key="3">
    <source>
        <dbReference type="ARBA" id="ARBA00023082"/>
    </source>
</evidence>
<dbReference type="InterPro" id="IPR039425">
    <property type="entry name" value="RNA_pol_sigma-70-like"/>
</dbReference>
<protein>
    <submittedName>
        <fullName evidence="7">Sigma-70 family RNA polymerase sigma factor</fullName>
    </submittedName>
</protein>
<dbReference type="Gene3D" id="1.10.1740.10">
    <property type="match status" value="1"/>
</dbReference>
<dbReference type="InterPro" id="IPR013325">
    <property type="entry name" value="RNA_pol_sigma_r2"/>
</dbReference>
<keyword evidence="4" id="KW-0804">Transcription</keyword>
<evidence type="ECO:0000256" key="4">
    <source>
        <dbReference type="ARBA" id="ARBA00023163"/>
    </source>
</evidence>
<proteinExistence type="inferred from homology"/>
<sequence>MPLSQMPVFPLEKIPKSDSTIWEAFQQGDKAALEHMYRQYVQDLYNYGMKIKGNEALVKDTIQELFLELWKSRTHLSSTDNIKFYLMKALKLKMYHHLKQGRESFVVSKNNLTGEVILPYESLFIERQVQEEQFRKLSKAIRHLPDRQKEVIHLLFYEGLTYEEVSEIMGINVRSVYTLAWKSLSTLRKTIPEFLWIVILSILVAWA</sequence>
<dbReference type="InterPro" id="IPR007627">
    <property type="entry name" value="RNA_pol_sigma70_r2"/>
</dbReference>
<dbReference type="GO" id="GO:0003677">
    <property type="term" value="F:DNA binding"/>
    <property type="evidence" value="ECO:0007669"/>
    <property type="project" value="InterPro"/>
</dbReference>
<dbReference type="Gene3D" id="1.10.10.10">
    <property type="entry name" value="Winged helix-like DNA-binding domain superfamily/Winged helix DNA-binding domain"/>
    <property type="match status" value="1"/>
</dbReference>
<feature type="domain" description="RNA polymerase sigma-70 region 2" evidence="5">
    <location>
        <begin position="36"/>
        <end position="101"/>
    </location>
</feature>
<dbReference type="CDD" id="cd06171">
    <property type="entry name" value="Sigma70_r4"/>
    <property type="match status" value="1"/>
</dbReference>
<dbReference type="InterPro" id="IPR013249">
    <property type="entry name" value="RNA_pol_sigma70_r4_t2"/>
</dbReference>
<dbReference type="PANTHER" id="PTHR43133:SF46">
    <property type="entry name" value="RNA POLYMERASE SIGMA-70 FACTOR ECF SUBFAMILY"/>
    <property type="match status" value="1"/>
</dbReference>
<dbReference type="Pfam" id="PF04542">
    <property type="entry name" value="Sigma70_r2"/>
    <property type="match status" value="1"/>
</dbReference>
<organism evidence="7">
    <name type="scientific">Roseihalotalea indica</name>
    <dbReference type="NCBI Taxonomy" id="2867963"/>
    <lineage>
        <taxon>Bacteria</taxon>
        <taxon>Pseudomonadati</taxon>
        <taxon>Bacteroidota</taxon>
        <taxon>Cytophagia</taxon>
        <taxon>Cytophagales</taxon>
        <taxon>Catalimonadaceae</taxon>
        <taxon>Roseihalotalea</taxon>
    </lineage>
</organism>
<reference evidence="7" key="1">
    <citation type="journal article" date="2023" name="Comput. Struct. Biotechnol. J.">
        <title>Discovery of a novel marine Bacteroidetes with a rich repertoire of carbohydrate-active enzymes.</title>
        <authorList>
            <person name="Chen B."/>
            <person name="Liu G."/>
            <person name="Chen Q."/>
            <person name="Wang H."/>
            <person name="Liu L."/>
            <person name="Tang K."/>
        </authorList>
    </citation>
    <scope>NUCLEOTIDE SEQUENCE</scope>
    <source>
        <strain evidence="7">TK19036</strain>
    </source>
</reference>
<dbReference type="SUPFAM" id="SSF88659">
    <property type="entry name" value="Sigma3 and sigma4 domains of RNA polymerase sigma factors"/>
    <property type="match status" value="1"/>
</dbReference>
<reference evidence="7" key="2">
    <citation type="journal article" date="2024" name="Antonie Van Leeuwenhoek">
        <title>Roseihalotalea indica gen. nov., sp. nov., a halophilic Bacteroidetes from mesopelagic Southwest Indian Ocean with higher carbohydrate metabolic potential.</title>
        <authorList>
            <person name="Chen B."/>
            <person name="Zhang M."/>
            <person name="Lin D."/>
            <person name="Ye J."/>
            <person name="Tang K."/>
        </authorList>
    </citation>
    <scope>NUCLEOTIDE SEQUENCE</scope>
    <source>
        <strain evidence="7">TK19036</strain>
    </source>
</reference>
<dbReference type="NCBIfam" id="TIGR02937">
    <property type="entry name" value="sigma70-ECF"/>
    <property type="match status" value="1"/>
</dbReference>
<dbReference type="GO" id="GO:0006352">
    <property type="term" value="P:DNA-templated transcription initiation"/>
    <property type="evidence" value="ECO:0007669"/>
    <property type="project" value="InterPro"/>
</dbReference>
<dbReference type="GO" id="GO:0016987">
    <property type="term" value="F:sigma factor activity"/>
    <property type="evidence" value="ECO:0007669"/>
    <property type="project" value="UniProtKB-KW"/>
</dbReference>
<dbReference type="InterPro" id="IPR036388">
    <property type="entry name" value="WH-like_DNA-bd_sf"/>
</dbReference>
<evidence type="ECO:0000259" key="5">
    <source>
        <dbReference type="Pfam" id="PF04542"/>
    </source>
</evidence>
<name>A0AA49GTW5_9BACT</name>
<gene>
    <name evidence="7" type="ORF">K4G66_03480</name>
</gene>
<dbReference type="InterPro" id="IPR013324">
    <property type="entry name" value="RNA_pol_sigma_r3/r4-like"/>
</dbReference>
<accession>A0AA49GTW5</accession>
<comment type="similarity">
    <text evidence="1">Belongs to the sigma-70 factor family. ECF subfamily.</text>
</comment>
<dbReference type="EMBL" id="CP120682">
    <property type="protein sequence ID" value="WKN37769.1"/>
    <property type="molecule type" value="Genomic_DNA"/>
</dbReference>
<evidence type="ECO:0000256" key="1">
    <source>
        <dbReference type="ARBA" id="ARBA00010641"/>
    </source>
</evidence>
<dbReference type="InterPro" id="IPR014284">
    <property type="entry name" value="RNA_pol_sigma-70_dom"/>
</dbReference>